<evidence type="ECO:0000259" key="4">
    <source>
        <dbReference type="Pfam" id="PF02668"/>
    </source>
</evidence>
<evidence type="ECO:0000313" key="5">
    <source>
        <dbReference type="EMBL" id="MCT8974576.1"/>
    </source>
</evidence>
<evidence type="ECO:0000256" key="2">
    <source>
        <dbReference type="ARBA" id="ARBA00023002"/>
    </source>
</evidence>
<organism evidence="5 6">
    <name type="scientific">Microbaculum marinisediminis</name>
    <dbReference type="NCBI Taxonomy" id="2931392"/>
    <lineage>
        <taxon>Bacteria</taxon>
        <taxon>Pseudomonadati</taxon>
        <taxon>Pseudomonadota</taxon>
        <taxon>Alphaproteobacteria</taxon>
        <taxon>Hyphomicrobiales</taxon>
        <taxon>Tepidamorphaceae</taxon>
        <taxon>Microbaculum</taxon>
    </lineage>
</organism>
<dbReference type="GO" id="GO:0016706">
    <property type="term" value="F:2-oxoglutarate-dependent dioxygenase activity"/>
    <property type="evidence" value="ECO:0007669"/>
    <property type="project" value="UniProtKB-ARBA"/>
</dbReference>
<keyword evidence="6" id="KW-1185">Reference proteome</keyword>
<dbReference type="AlphaFoldDB" id="A0AAW5R2U5"/>
<gene>
    <name evidence="5" type="ORF">MUB46_22145</name>
</gene>
<evidence type="ECO:0000256" key="1">
    <source>
        <dbReference type="ARBA" id="ARBA00001954"/>
    </source>
</evidence>
<dbReference type="InterPro" id="IPR003819">
    <property type="entry name" value="TauD/TfdA-like"/>
</dbReference>
<sequence>MTRANGYLAGRTAITGPMAWKGSDYGARSEWEFRFTPQHLAEIEAAAKHLEGRGLALSEVTPEDFPLPTLGAELRTMDEVLRSGCGFALMTGIDVDRYSEDVMRLIFVGVGSYFGTSVSQSHRGDYLGDVIDRSEAGNERPYRRGGTISMHRDPSDIVGLFCHRNAKEGGLSRIASAATIWNTFVAERPDLLDPLIEGFQFYRPTADRGASPALTPVNIPVFAEDDDGQIHCSYIPELIRSGAQHDGGTLDPRAEEALSFFETVANRDGVFLDMEFRPGDMQFLNDRTTVHGRTDYQDWPEQSRKRHLFRLWLMCPHWSAPTRRLHIFDQADRAGGGIPKAA</sequence>
<reference evidence="5 6" key="1">
    <citation type="submission" date="2022-04" db="EMBL/GenBank/DDBJ databases">
        <authorList>
            <person name="Ye Y.-Q."/>
            <person name="Du Z.-J."/>
        </authorList>
    </citation>
    <scope>NUCLEOTIDE SEQUENCE [LARGE SCALE GENOMIC DNA]</scope>
    <source>
        <strain evidence="5 6">A6E488</strain>
    </source>
</reference>
<accession>A0AAW5R2U5</accession>
<keyword evidence="3" id="KW-0045">Antibiotic biosynthesis</keyword>
<dbReference type="Proteomes" id="UP001320898">
    <property type="component" value="Unassembled WGS sequence"/>
</dbReference>
<evidence type="ECO:0000313" key="6">
    <source>
        <dbReference type="Proteomes" id="UP001320898"/>
    </source>
</evidence>
<evidence type="ECO:0000256" key="3">
    <source>
        <dbReference type="ARBA" id="ARBA00023194"/>
    </source>
</evidence>
<dbReference type="EMBL" id="JALIDZ010000013">
    <property type="protein sequence ID" value="MCT8974576.1"/>
    <property type="molecule type" value="Genomic_DNA"/>
</dbReference>
<dbReference type="Gene3D" id="3.60.130.10">
    <property type="entry name" value="Clavaminate synthase-like"/>
    <property type="match status" value="1"/>
</dbReference>
<keyword evidence="2" id="KW-0560">Oxidoreductase</keyword>
<keyword evidence="5" id="KW-0223">Dioxygenase</keyword>
<comment type="cofactor">
    <cofactor evidence="1">
        <name>Fe(2+)</name>
        <dbReference type="ChEBI" id="CHEBI:29033"/>
    </cofactor>
</comment>
<protein>
    <submittedName>
        <fullName evidence="5">TauD/TfdA family dioxygenase</fullName>
    </submittedName>
</protein>
<feature type="domain" description="TauD/TfdA-like" evidence="4">
    <location>
        <begin position="60"/>
        <end position="312"/>
    </location>
</feature>
<dbReference type="Pfam" id="PF02668">
    <property type="entry name" value="TauD"/>
    <property type="match status" value="1"/>
</dbReference>
<dbReference type="PANTHER" id="PTHR10696:SF56">
    <property type="entry name" value="TAUD_TFDA-LIKE DOMAIN-CONTAINING PROTEIN"/>
    <property type="match status" value="1"/>
</dbReference>
<dbReference type="InterPro" id="IPR050411">
    <property type="entry name" value="AlphaKG_dependent_hydroxylases"/>
</dbReference>
<dbReference type="SUPFAM" id="SSF51197">
    <property type="entry name" value="Clavaminate synthase-like"/>
    <property type="match status" value="1"/>
</dbReference>
<dbReference type="InterPro" id="IPR042098">
    <property type="entry name" value="TauD-like_sf"/>
</dbReference>
<dbReference type="PANTHER" id="PTHR10696">
    <property type="entry name" value="GAMMA-BUTYROBETAINE HYDROXYLASE-RELATED"/>
    <property type="match status" value="1"/>
</dbReference>
<dbReference type="GO" id="GO:0017000">
    <property type="term" value="P:antibiotic biosynthetic process"/>
    <property type="evidence" value="ECO:0007669"/>
    <property type="project" value="UniProtKB-KW"/>
</dbReference>
<dbReference type="RefSeq" id="WP_261618162.1">
    <property type="nucleotide sequence ID" value="NZ_JALIDZ010000013.1"/>
</dbReference>
<comment type="caution">
    <text evidence="5">The sequence shown here is derived from an EMBL/GenBank/DDBJ whole genome shotgun (WGS) entry which is preliminary data.</text>
</comment>
<proteinExistence type="predicted"/>
<name>A0AAW5R2U5_9HYPH</name>